<dbReference type="Proteomes" id="UP001139646">
    <property type="component" value="Unassembled WGS sequence"/>
</dbReference>
<name>A0ABS9X4Q9_9GAMM</name>
<keyword evidence="2" id="KW-1185">Reference proteome</keyword>
<evidence type="ECO:0000313" key="1">
    <source>
        <dbReference type="EMBL" id="MCI2285228.1"/>
    </source>
</evidence>
<protein>
    <submittedName>
        <fullName evidence="1">Uncharacterized protein</fullName>
    </submittedName>
</protein>
<organism evidence="1 2">
    <name type="scientific">Colwellia maritima</name>
    <dbReference type="NCBI Taxonomy" id="2912588"/>
    <lineage>
        <taxon>Bacteria</taxon>
        <taxon>Pseudomonadati</taxon>
        <taxon>Pseudomonadota</taxon>
        <taxon>Gammaproteobacteria</taxon>
        <taxon>Alteromonadales</taxon>
        <taxon>Colwelliaceae</taxon>
        <taxon>Colwellia</taxon>
    </lineage>
</organism>
<evidence type="ECO:0000313" key="2">
    <source>
        <dbReference type="Proteomes" id="UP001139646"/>
    </source>
</evidence>
<reference evidence="1" key="1">
    <citation type="submission" date="2022-01" db="EMBL/GenBank/DDBJ databases">
        <title>Colwellia maritima, isolated from seawater.</title>
        <authorList>
            <person name="Kristyanto S."/>
            <person name="Jung J."/>
            <person name="Jeon C.O."/>
        </authorList>
    </citation>
    <scope>NUCLEOTIDE SEQUENCE</scope>
    <source>
        <strain evidence="1">MSW7</strain>
    </source>
</reference>
<dbReference type="RefSeq" id="WP_242288001.1">
    <property type="nucleotide sequence ID" value="NZ_JAKKSL010000004.1"/>
</dbReference>
<dbReference type="EMBL" id="JAKKSL010000004">
    <property type="protein sequence ID" value="MCI2285228.1"/>
    <property type="molecule type" value="Genomic_DNA"/>
</dbReference>
<gene>
    <name evidence="1" type="ORF">L3081_19930</name>
</gene>
<accession>A0ABS9X4Q9</accession>
<sequence length="217" mass="24205">MQRLLPIIFYFVGVKSGEEATAENRFLMPSGLEIYDISIWEQPIRISQLITDEPVTGIEVVDNLAFLANGKNGLAIVNITDLAKPLLIDNHPVPSHIATDVAYNTKTKVLAMSVADELGAGFIRFYDVTDDQLNPPTGYSSLIFNEGELRGQPVDIQWLNDKLYVLLKRDQQLHLVIFDNLSVAVTYQVHAIERGSVDNINDASLFVQYGQITVTKQ</sequence>
<dbReference type="SUPFAM" id="SSF82171">
    <property type="entry name" value="DPP6 N-terminal domain-like"/>
    <property type="match status" value="1"/>
</dbReference>
<proteinExistence type="predicted"/>
<comment type="caution">
    <text evidence="1">The sequence shown here is derived from an EMBL/GenBank/DDBJ whole genome shotgun (WGS) entry which is preliminary data.</text>
</comment>